<dbReference type="EMBL" id="JAKUCV010006036">
    <property type="protein sequence ID" value="KAJ4828957.1"/>
    <property type="molecule type" value="Genomic_DNA"/>
</dbReference>
<comment type="caution">
    <text evidence="1">The sequence shown here is derived from an EMBL/GenBank/DDBJ whole genome shotgun (WGS) entry which is preliminary data.</text>
</comment>
<dbReference type="AlphaFoldDB" id="A0A9Q0FCU0"/>
<proteinExistence type="predicted"/>
<dbReference type="Proteomes" id="UP001141552">
    <property type="component" value="Unassembled WGS sequence"/>
</dbReference>
<evidence type="ECO:0000313" key="1">
    <source>
        <dbReference type="EMBL" id="KAJ4828957.1"/>
    </source>
</evidence>
<accession>A0A9Q0FCU0</accession>
<evidence type="ECO:0000313" key="2">
    <source>
        <dbReference type="Proteomes" id="UP001141552"/>
    </source>
</evidence>
<reference evidence="1" key="1">
    <citation type="submission" date="2022-02" db="EMBL/GenBank/DDBJ databases">
        <authorList>
            <person name="Henning P.M."/>
            <person name="McCubbin A.G."/>
            <person name="Shore J.S."/>
        </authorList>
    </citation>
    <scope>NUCLEOTIDE SEQUENCE</scope>
    <source>
        <strain evidence="1">F60SS</strain>
        <tissue evidence="1">Leaves</tissue>
    </source>
</reference>
<organism evidence="1 2">
    <name type="scientific">Turnera subulata</name>
    <dbReference type="NCBI Taxonomy" id="218843"/>
    <lineage>
        <taxon>Eukaryota</taxon>
        <taxon>Viridiplantae</taxon>
        <taxon>Streptophyta</taxon>
        <taxon>Embryophyta</taxon>
        <taxon>Tracheophyta</taxon>
        <taxon>Spermatophyta</taxon>
        <taxon>Magnoliopsida</taxon>
        <taxon>eudicotyledons</taxon>
        <taxon>Gunneridae</taxon>
        <taxon>Pentapetalae</taxon>
        <taxon>rosids</taxon>
        <taxon>fabids</taxon>
        <taxon>Malpighiales</taxon>
        <taxon>Passifloraceae</taxon>
        <taxon>Turnera</taxon>
    </lineage>
</organism>
<reference evidence="1" key="2">
    <citation type="journal article" date="2023" name="Plants (Basel)">
        <title>Annotation of the Turnera subulata (Passifloraceae) Draft Genome Reveals the S-Locus Evolved after the Divergence of Turneroideae from Passifloroideae in a Stepwise Manner.</title>
        <authorList>
            <person name="Henning P.M."/>
            <person name="Roalson E.H."/>
            <person name="Mir W."/>
            <person name="McCubbin A.G."/>
            <person name="Shore J.S."/>
        </authorList>
    </citation>
    <scope>NUCLEOTIDE SEQUENCE</scope>
    <source>
        <strain evidence="1">F60SS</strain>
    </source>
</reference>
<gene>
    <name evidence="1" type="ORF">Tsubulata_028386</name>
</gene>
<keyword evidence="2" id="KW-1185">Reference proteome</keyword>
<sequence length="110" mass="12565">MLPFLHRKQECSGIKNKRVRLEGSASAHSFRPNNGSLGKSFHFLKPSESQFNLSLTYDFTIVLSLKHFQGSIGSKMLYNSRGKPWPPVELHHHQMHTPSMVIRAQLQLLP</sequence>
<protein>
    <submittedName>
        <fullName evidence="1">Uncharacterized protein</fullName>
    </submittedName>
</protein>
<name>A0A9Q0FCU0_9ROSI</name>